<dbReference type="SUPFAM" id="SSF64288">
    <property type="entry name" value="Chorismate lyase-like"/>
    <property type="match status" value="1"/>
</dbReference>
<accession>A0A643F966</accession>
<gene>
    <name evidence="1" type="ORF">F7Q92_16105</name>
</gene>
<dbReference type="InterPro" id="IPR028978">
    <property type="entry name" value="Chorismate_lyase_/UTRA_dom_sf"/>
</dbReference>
<name>A0A643F966_IDEDE</name>
<feature type="non-terminal residue" evidence="1">
    <location>
        <position position="81"/>
    </location>
</feature>
<dbReference type="Proteomes" id="UP000430120">
    <property type="component" value="Unassembled WGS sequence"/>
</dbReference>
<proteinExistence type="predicted"/>
<keyword evidence="2" id="KW-1185">Reference proteome</keyword>
<protein>
    <submittedName>
        <fullName evidence="1">Uncharacterized protein</fullName>
    </submittedName>
</protein>
<organism evidence="1 2">
    <name type="scientific">Ideonella dechloratans</name>
    <dbReference type="NCBI Taxonomy" id="36863"/>
    <lineage>
        <taxon>Bacteria</taxon>
        <taxon>Pseudomonadati</taxon>
        <taxon>Pseudomonadota</taxon>
        <taxon>Betaproteobacteria</taxon>
        <taxon>Burkholderiales</taxon>
        <taxon>Sphaerotilaceae</taxon>
        <taxon>Ideonella</taxon>
    </lineage>
</organism>
<dbReference type="AlphaFoldDB" id="A0A643F966"/>
<evidence type="ECO:0000313" key="1">
    <source>
        <dbReference type="EMBL" id="KAB0577694.1"/>
    </source>
</evidence>
<reference evidence="1 2" key="1">
    <citation type="submission" date="2019-09" db="EMBL/GenBank/DDBJ databases">
        <title>Draft genome sequences of 48 bacterial type strains from the CCUG.</title>
        <authorList>
            <person name="Tunovic T."/>
            <person name="Pineiro-Iglesias B."/>
            <person name="Unosson C."/>
            <person name="Inganas E."/>
            <person name="Ohlen M."/>
            <person name="Cardew S."/>
            <person name="Jensie-Markopoulos S."/>
            <person name="Salva-Serra F."/>
            <person name="Jaen-Luchoro D."/>
            <person name="Karlsson R."/>
            <person name="Svensson-Stadler L."/>
            <person name="Chun J."/>
            <person name="Moore E."/>
        </authorList>
    </citation>
    <scope>NUCLEOTIDE SEQUENCE [LARGE SCALE GENOMIC DNA]</scope>
    <source>
        <strain evidence="1 2">CCUG 30977</strain>
    </source>
</reference>
<dbReference type="EMBL" id="VZPB01000045">
    <property type="protein sequence ID" value="KAB0577694.1"/>
    <property type="molecule type" value="Genomic_DNA"/>
</dbReference>
<comment type="caution">
    <text evidence="1">The sequence shown here is derived from an EMBL/GenBank/DDBJ whole genome shotgun (WGS) entry which is preliminary data.</text>
</comment>
<evidence type="ECO:0000313" key="2">
    <source>
        <dbReference type="Proteomes" id="UP000430120"/>
    </source>
</evidence>
<sequence>MTGQTLRWLRAEGSLTMHLRRARAPLTVQVLGQAREPARAEDARPLGLLALLSVGAAVAFAKSRPAETPTDELIVVSMCVG</sequence>
<dbReference type="Gene3D" id="3.40.1410.10">
    <property type="entry name" value="Chorismate lyase-like"/>
    <property type="match status" value="1"/>
</dbReference>